<evidence type="ECO:0000313" key="9">
    <source>
        <dbReference type="Proteomes" id="UP000823877"/>
    </source>
</evidence>
<dbReference type="InterPro" id="IPR006638">
    <property type="entry name" value="Elp3/MiaA/NifB-like_rSAM"/>
</dbReference>
<evidence type="ECO:0000259" key="7">
    <source>
        <dbReference type="PROSITE" id="PS51918"/>
    </source>
</evidence>
<organism evidence="8 9">
    <name type="scientific">Candidatus Eubacterium faecale</name>
    <dbReference type="NCBI Taxonomy" id="2838568"/>
    <lineage>
        <taxon>Bacteria</taxon>
        <taxon>Bacillati</taxon>
        <taxon>Bacillota</taxon>
        <taxon>Clostridia</taxon>
        <taxon>Eubacteriales</taxon>
        <taxon>Eubacteriaceae</taxon>
        <taxon>Eubacterium</taxon>
    </lineage>
</organism>
<dbReference type="Pfam" id="PF16199">
    <property type="entry name" value="Radical_SAM_C"/>
    <property type="match status" value="1"/>
</dbReference>
<dbReference type="GO" id="GO:0002926">
    <property type="term" value="P:tRNA wobble base 5-methoxycarbonylmethyl-2-thiouridinylation"/>
    <property type="evidence" value="ECO:0007669"/>
    <property type="project" value="TreeGrafter"/>
</dbReference>
<evidence type="ECO:0000256" key="2">
    <source>
        <dbReference type="ARBA" id="ARBA00022485"/>
    </source>
</evidence>
<keyword evidence="4" id="KW-0479">Metal-binding</keyword>
<dbReference type="EMBL" id="DWXN01000002">
    <property type="protein sequence ID" value="HJB74205.1"/>
    <property type="molecule type" value="Genomic_DNA"/>
</dbReference>
<dbReference type="GO" id="GO:0046872">
    <property type="term" value="F:metal ion binding"/>
    <property type="evidence" value="ECO:0007669"/>
    <property type="project" value="UniProtKB-KW"/>
</dbReference>
<dbReference type="PROSITE" id="PS51918">
    <property type="entry name" value="RADICAL_SAM"/>
    <property type="match status" value="1"/>
</dbReference>
<dbReference type="GO" id="GO:0003824">
    <property type="term" value="F:catalytic activity"/>
    <property type="evidence" value="ECO:0007669"/>
    <property type="project" value="InterPro"/>
</dbReference>
<comment type="cofactor">
    <cofactor evidence="1">
        <name>[4Fe-4S] cluster</name>
        <dbReference type="ChEBI" id="CHEBI:49883"/>
    </cofactor>
</comment>
<dbReference type="InterPro" id="IPR023404">
    <property type="entry name" value="rSAM_horseshoe"/>
</dbReference>
<accession>A0A9D2S990</accession>
<comment type="caution">
    <text evidence="8">The sequence shown here is derived from an EMBL/GenBank/DDBJ whole genome shotgun (WGS) entry which is preliminary data.</text>
</comment>
<dbReference type="CDD" id="cd01335">
    <property type="entry name" value="Radical_SAM"/>
    <property type="match status" value="1"/>
</dbReference>
<dbReference type="Pfam" id="PF04055">
    <property type="entry name" value="Radical_SAM"/>
    <property type="match status" value="1"/>
</dbReference>
<evidence type="ECO:0000256" key="6">
    <source>
        <dbReference type="ARBA" id="ARBA00023014"/>
    </source>
</evidence>
<dbReference type="SUPFAM" id="SSF102114">
    <property type="entry name" value="Radical SAM enzymes"/>
    <property type="match status" value="1"/>
</dbReference>
<evidence type="ECO:0000256" key="5">
    <source>
        <dbReference type="ARBA" id="ARBA00023004"/>
    </source>
</evidence>
<keyword evidence="5" id="KW-0408">Iron</keyword>
<evidence type="ECO:0000256" key="4">
    <source>
        <dbReference type="ARBA" id="ARBA00022723"/>
    </source>
</evidence>
<dbReference type="GO" id="GO:0005737">
    <property type="term" value="C:cytoplasm"/>
    <property type="evidence" value="ECO:0007669"/>
    <property type="project" value="TreeGrafter"/>
</dbReference>
<dbReference type="Proteomes" id="UP000823877">
    <property type="component" value="Unassembled WGS sequence"/>
</dbReference>
<dbReference type="InterPro" id="IPR032432">
    <property type="entry name" value="Radical_SAM_C"/>
</dbReference>
<dbReference type="GO" id="GO:0051539">
    <property type="term" value="F:4 iron, 4 sulfur cluster binding"/>
    <property type="evidence" value="ECO:0007669"/>
    <property type="project" value="UniProtKB-KW"/>
</dbReference>
<keyword evidence="3" id="KW-0949">S-adenosyl-L-methionine</keyword>
<dbReference type="PANTHER" id="PTHR11135:SF0">
    <property type="entry name" value="ELONGATOR COMPLEX PROTEIN 3"/>
    <property type="match status" value="1"/>
</dbReference>
<dbReference type="InterPro" id="IPR039661">
    <property type="entry name" value="ELP3"/>
</dbReference>
<sequence length="326" mass="36401">MKKSNISIFVPHIGCPHQCSFCNQNTITGQTKAPTPQDVADTVETALRSNKNNTFEYEIAFFGGSFTAIDRAYMLSLLEAAYPYVKSGKATGIRISTRPDFIDEEVLVLLKKYGVTSIELGAQNMNDKVLAANMRGHTAEDVRNASALIKKKGFDLGLQMMTDLYTSTRGLDFATAREFAKLKPKTVRIYPTVVLKDTYLAKLYESGKYKPCPLKKTIALCADLVEFFESHDIEVIRVGLHASEEIKNNMLAGGYHECLGELVISKMMFNRITQLPPGEHQVFINERSISKLLGNKKSNLAALEEAGYKLDIRYNNALKPNELRIV</sequence>
<dbReference type="InterPro" id="IPR007197">
    <property type="entry name" value="rSAM"/>
</dbReference>
<protein>
    <submittedName>
        <fullName evidence="8">Radical SAM protein</fullName>
    </submittedName>
</protein>
<reference evidence="8" key="1">
    <citation type="journal article" date="2021" name="PeerJ">
        <title>Extensive microbial diversity within the chicken gut microbiome revealed by metagenomics and culture.</title>
        <authorList>
            <person name="Gilroy R."/>
            <person name="Ravi A."/>
            <person name="Getino M."/>
            <person name="Pursley I."/>
            <person name="Horton D.L."/>
            <person name="Alikhan N.F."/>
            <person name="Baker D."/>
            <person name="Gharbi K."/>
            <person name="Hall N."/>
            <person name="Watson M."/>
            <person name="Adriaenssens E.M."/>
            <person name="Foster-Nyarko E."/>
            <person name="Jarju S."/>
            <person name="Secka A."/>
            <person name="Antonio M."/>
            <person name="Oren A."/>
            <person name="Chaudhuri R.R."/>
            <person name="La Ragione R."/>
            <person name="Hildebrand F."/>
            <person name="Pallen M.J."/>
        </authorList>
    </citation>
    <scope>NUCLEOTIDE SEQUENCE</scope>
    <source>
        <strain evidence="8">CHK188-16595</strain>
    </source>
</reference>
<dbReference type="SFLD" id="SFLDS00029">
    <property type="entry name" value="Radical_SAM"/>
    <property type="match status" value="1"/>
</dbReference>
<dbReference type="AlphaFoldDB" id="A0A9D2S990"/>
<name>A0A9D2S990_9FIRM</name>
<proteinExistence type="predicted"/>
<evidence type="ECO:0000256" key="1">
    <source>
        <dbReference type="ARBA" id="ARBA00001966"/>
    </source>
</evidence>
<dbReference type="InterPro" id="IPR058240">
    <property type="entry name" value="rSAM_sf"/>
</dbReference>
<feature type="domain" description="Radical SAM core" evidence="7">
    <location>
        <begin position="1"/>
        <end position="234"/>
    </location>
</feature>
<dbReference type="PANTHER" id="PTHR11135">
    <property type="entry name" value="HISTONE ACETYLTRANSFERASE-RELATED"/>
    <property type="match status" value="1"/>
</dbReference>
<gene>
    <name evidence="8" type="ORF">IAA37_00840</name>
</gene>
<dbReference type="SFLD" id="SFLDG01086">
    <property type="entry name" value="elongater_protein-like"/>
    <property type="match status" value="1"/>
</dbReference>
<evidence type="ECO:0000256" key="3">
    <source>
        <dbReference type="ARBA" id="ARBA00022691"/>
    </source>
</evidence>
<dbReference type="SFLD" id="SFLDG01082">
    <property type="entry name" value="B12-binding_domain_containing"/>
    <property type="match status" value="1"/>
</dbReference>
<dbReference type="Gene3D" id="3.80.30.20">
    <property type="entry name" value="tm_1862 like domain"/>
    <property type="match status" value="1"/>
</dbReference>
<keyword evidence="6" id="KW-0411">Iron-sulfur</keyword>
<dbReference type="SMART" id="SM00729">
    <property type="entry name" value="Elp3"/>
    <property type="match status" value="1"/>
</dbReference>
<keyword evidence="2" id="KW-0004">4Fe-4S</keyword>
<evidence type="ECO:0000313" key="8">
    <source>
        <dbReference type="EMBL" id="HJB74205.1"/>
    </source>
</evidence>
<reference evidence="8" key="2">
    <citation type="submission" date="2021-04" db="EMBL/GenBank/DDBJ databases">
        <authorList>
            <person name="Gilroy R."/>
        </authorList>
    </citation>
    <scope>NUCLEOTIDE SEQUENCE</scope>
    <source>
        <strain evidence="8">CHK188-16595</strain>
    </source>
</reference>